<proteinExistence type="predicted"/>
<dbReference type="NCBIfam" id="TIGR03618">
    <property type="entry name" value="Rv1155_F420"/>
    <property type="match status" value="1"/>
</dbReference>
<dbReference type="PANTHER" id="PTHR35176:SF6">
    <property type="entry name" value="HEME OXYGENASE HI_0854-RELATED"/>
    <property type="match status" value="1"/>
</dbReference>
<dbReference type="PANTHER" id="PTHR35176">
    <property type="entry name" value="HEME OXYGENASE HI_0854-RELATED"/>
    <property type="match status" value="1"/>
</dbReference>
<keyword evidence="1" id="KW-0560">Oxidoreductase</keyword>
<protein>
    <submittedName>
        <fullName evidence="3">Putative pyridoxamine 5'-phosphate oxidase</fullName>
    </submittedName>
</protein>
<dbReference type="InterPro" id="IPR052019">
    <property type="entry name" value="F420H2_bilvrd_red/Heme_oxyg"/>
</dbReference>
<evidence type="ECO:0000259" key="2">
    <source>
        <dbReference type="Pfam" id="PF01243"/>
    </source>
</evidence>
<evidence type="ECO:0000256" key="1">
    <source>
        <dbReference type="ARBA" id="ARBA00023002"/>
    </source>
</evidence>
<organism evidence="3 4">
    <name type="scientific">Dictyobacter kobayashii</name>
    <dbReference type="NCBI Taxonomy" id="2014872"/>
    <lineage>
        <taxon>Bacteria</taxon>
        <taxon>Bacillati</taxon>
        <taxon>Chloroflexota</taxon>
        <taxon>Ktedonobacteria</taxon>
        <taxon>Ktedonobacterales</taxon>
        <taxon>Dictyobacteraceae</taxon>
        <taxon>Dictyobacter</taxon>
    </lineage>
</organism>
<evidence type="ECO:0000313" key="4">
    <source>
        <dbReference type="Proteomes" id="UP000287188"/>
    </source>
</evidence>
<dbReference type="InterPro" id="IPR011576">
    <property type="entry name" value="Pyridox_Oxase_N"/>
</dbReference>
<dbReference type="SUPFAM" id="SSF50475">
    <property type="entry name" value="FMN-binding split barrel"/>
    <property type="match status" value="1"/>
</dbReference>
<dbReference type="OrthoDB" id="162914at2"/>
<sequence>MAVIPEKYKDLLNTKSAAHVATIGPKGEPQSSPVWFGWDGEHVLFSLTKGRQKYHNLQRDPRIALSITDPKLLERYLEIRGKVVRVDEDPKLDFINSMAKKYLGLDKYPWHQPGDERVVMVVQPEHVTYQG</sequence>
<evidence type="ECO:0000313" key="3">
    <source>
        <dbReference type="EMBL" id="GCE16793.1"/>
    </source>
</evidence>
<dbReference type="Gene3D" id="2.30.110.10">
    <property type="entry name" value="Electron Transport, Fmn-binding Protein, Chain A"/>
    <property type="match status" value="1"/>
</dbReference>
<comment type="caution">
    <text evidence="3">The sequence shown here is derived from an EMBL/GenBank/DDBJ whole genome shotgun (WGS) entry which is preliminary data.</text>
</comment>
<dbReference type="GO" id="GO:0016627">
    <property type="term" value="F:oxidoreductase activity, acting on the CH-CH group of donors"/>
    <property type="evidence" value="ECO:0007669"/>
    <property type="project" value="TreeGrafter"/>
</dbReference>
<reference evidence="4" key="1">
    <citation type="submission" date="2018-12" db="EMBL/GenBank/DDBJ databases">
        <title>Tengunoibacter tsumagoiensis gen. nov., sp. nov., Dictyobacter kobayashii sp. nov., D. alpinus sp. nov., and D. joshuensis sp. nov. and description of Dictyobacteraceae fam. nov. within the order Ktedonobacterales isolated from Tengu-no-mugimeshi.</title>
        <authorList>
            <person name="Wang C.M."/>
            <person name="Zheng Y."/>
            <person name="Sakai Y."/>
            <person name="Toyoda A."/>
            <person name="Minakuchi Y."/>
            <person name="Abe K."/>
            <person name="Yokota A."/>
            <person name="Yabe S."/>
        </authorList>
    </citation>
    <scope>NUCLEOTIDE SEQUENCE [LARGE SCALE GENOMIC DNA]</scope>
    <source>
        <strain evidence="4">Uno11</strain>
    </source>
</reference>
<dbReference type="Pfam" id="PF01243">
    <property type="entry name" value="PNPOx_N"/>
    <property type="match status" value="1"/>
</dbReference>
<dbReference type="RefSeq" id="WP_126548618.1">
    <property type="nucleotide sequence ID" value="NZ_BIFS01000001.1"/>
</dbReference>
<keyword evidence="4" id="KW-1185">Reference proteome</keyword>
<dbReference type="EMBL" id="BIFS01000001">
    <property type="protein sequence ID" value="GCE16793.1"/>
    <property type="molecule type" value="Genomic_DNA"/>
</dbReference>
<dbReference type="GO" id="GO:0070967">
    <property type="term" value="F:coenzyme F420 binding"/>
    <property type="evidence" value="ECO:0007669"/>
    <property type="project" value="TreeGrafter"/>
</dbReference>
<feature type="domain" description="Pyridoxamine 5'-phosphate oxidase N-terminal" evidence="2">
    <location>
        <begin position="4"/>
        <end position="130"/>
    </location>
</feature>
<dbReference type="AlphaFoldDB" id="A0A402ACH3"/>
<dbReference type="InterPro" id="IPR019920">
    <property type="entry name" value="F420-binding_dom_put"/>
</dbReference>
<name>A0A402ACH3_9CHLR</name>
<dbReference type="GO" id="GO:0005829">
    <property type="term" value="C:cytosol"/>
    <property type="evidence" value="ECO:0007669"/>
    <property type="project" value="TreeGrafter"/>
</dbReference>
<gene>
    <name evidence="3" type="ORF">KDK_05930</name>
</gene>
<dbReference type="Proteomes" id="UP000287188">
    <property type="component" value="Unassembled WGS sequence"/>
</dbReference>
<dbReference type="InterPro" id="IPR012349">
    <property type="entry name" value="Split_barrel_FMN-bd"/>
</dbReference>
<accession>A0A402ACH3</accession>